<protein>
    <submittedName>
        <fullName evidence="1">Uncharacterized protein</fullName>
    </submittedName>
</protein>
<organism evidence="1 2">
    <name type="scientific">Belnapia arida</name>
    <dbReference type="NCBI Taxonomy" id="2804533"/>
    <lineage>
        <taxon>Bacteria</taxon>
        <taxon>Pseudomonadati</taxon>
        <taxon>Pseudomonadota</taxon>
        <taxon>Alphaproteobacteria</taxon>
        <taxon>Acetobacterales</taxon>
        <taxon>Roseomonadaceae</taxon>
        <taxon>Belnapia</taxon>
    </lineage>
</organism>
<accession>A0ABS1UG41</accession>
<proteinExistence type="predicted"/>
<name>A0ABS1UG41_9PROT</name>
<dbReference type="Proteomes" id="UP000660885">
    <property type="component" value="Unassembled WGS sequence"/>
</dbReference>
<gene>
    <name evidence="1" type="ORF">JMJ56_30145</name>
</gene>
<evidence type="ECO:0000313" key="2">
    <source>
        <dbReference type="Proteomes" id="UP000660885"/>
    </source>
</evidence>
<comment type="caution">
    <text evidence="1">The sequence shown here is derived from an EMBL/GenBank/DDBJ whole genome shotgun (WGS) entry which is preliminary data.</text>
</comment>
<sequence length="111" mass="12589">MPDFLAWQSSGGNLTDWRLLGVAAGARVSSEPLQDLQAHRGWAVALGDLHWEIADREILRSSFAALLRLHAARCRLRDEGGVLRARETDRHFWSVKDCPPFRRRLTLRSGD</sequence>
<evidence type="ECO:0000313" key="1">
    <source>
        <dbReference type="EMBL" id="MBL6082241.1"/>
    </source>
</evidence>
<keyword evidence="2" id="KW-1185">Reference proteome</keyword>
<reference evidence="1 2" key="1">
    <citation type="submission" date="2021-01" db="EMBL/GenBank/DDBJ databases">
        <title>Belnapia mucosa sp. nov. and Belnapia arida sp. nov., isolated from the Tabernas Desert (Almeria, Spain).</title>
        <authorList>
            <person name="Molina-Menor E."/>
            <person name="Vidal-Verdu A."/>
            <person name="Calonge A."/>
            <person name="Satari L."/>
            <person name="Pereto J."/>
            <person name="Porcar M."/>
        </authorList>
    </citation>
    <scope>NUCLEOTIDE SEQUENCE [LARGE SCALE GENOMIC DNA]</scope>
    <source>
        <strain evidence="1 2">T18</strain>
    </source>
</reference>
<dbReference type="EMBL" id="JAETWB010000054">
    <property type="protein sequence ID" value="MBL6082241.1"/>
    <property type="molecule type" value="Genomic_DNA"/>
</dbReference>
<dbReference type="RefSeq" id="WP_202835449.1">
    <property type="nucleotide sequence ID" value="NZ_JAETWB010000054.1"/>
</dbReference>